<comment type="subcellular location">
    <subcellularLocation>
        <location evidence="1 9">Mitochondrion membrane</location>
        <topology evidence="1 9">Multi-pass membrane protein</topology>
    </subcellularLocation>
</comment>
<dbReference type="Proteomes" id="UP000094527">
    <property type="component" value="Unassembled WGS sequence"/>
</dbReference>
<accession>A0A1D2MF53</accession>
<evidence type="ECO:0000256" key="4">
    <source>
        <dbReference type="ARBA" id="ARBA00022692"/>
    </source>
</evidence>
<keyword evidence="7 9" id="KW-0496">Mitochondrion</keyword>
<gene>
    <name evidence="10" type="ORF">Ocin01_15173</name>
</gene>
<keyword evidence="6" id="KW-1133">Transmembrane helix</keyword>
<organism evidence="10 11">
    <name type="scientific">Orchesella cincta</name>
    <name type="common">Springtail</name>
    <name type="synonym">Podura cincta</name>
    <dbReference type="NCBI Taxonomy" id="48709"/>
    <lineage>
        <taxon>Eukaryota</taxon>
        <taxon>Metazoa</taxon>
        <taxon>Ecdysozoa</taxon>
        <taxon>Arthropoda</taxon>
        <taxon>Hexapoda</taxon>
        <taxon>Collembola</taxon>
        <taxon>Entomobryomorpha</taxon>
        <taxon>Entomobryoidea</taxon>
        <taxon>Orchesellidae</taxon>
        <taxon>Orchesellinae</taxon>
        <taxon>Orchesella</taxon>
    </lineage>
</organism>
<dbReference type="NCBIfam" id="TIGR00798">
    <property type="entry name" value="mtc"/>
    <property type="match status" value="1"/>
</dbReference>
<dbReference type="PANTHER" id="PTHR11153">
    <property type="entry name" value="SIDEROFLEXIN"/>
    <property type="match status" value="1"/>
</dbReference>
<dbReference type="Pfam" id="PF03820">
    <property type="entry name" value="SFXNs"/>
    <property type="match status" value="1"/>
</dbReference>
<name>A0A1D2MF53_ORCCI</name>
<evidence type="ECO:0000256" key="2">
    <source>
        <dbReference type="ARBA" id="ARBA00005974"/>
    </source>
</evidence>
<protein>
    <recommendedName>
        <fullName evidence="9">Sidoreflexin</fullName>
    </recommendedName>
</protein>
<evidence type="ECO:0000313" key="11">
    <source>
        <dbReference type="Proteomes" id="UP000094527"/>
    </source>
</evidence>
<evidence type="ECO:0000256" key="1">
    <source>
        <dbReference type="ARBA" id="ARBA00004225"/>
    </source>
</evidence>
<dbReference type="GO" id="GO:0140300">
    <property type="term" value="P:serine import into mitochondrion"/>
    <property type="evidence" value="ECO:0007669"/>
    <property type="project" value="TreeGrafter"/>
</dbReference>
<evidence type="ECO:0000256" key="5">
    <source>
        <dbReference type="ARBA" id="ARBA00022970"/>
    </source>
</evidence>
<comment type="caution">
    <text evidence="10">The sequence shown here is derived from an EMBL/GenBank/DDBJ whole genome shotgun (WGS) entry which is preliminary data.</text>
</comment>
<dbReference type="GO" id="GO:0005743">
    <property type="term" value="C:mitochondrial inner membrane"/>
    <property type="evidence" value="ECO:0007669"/>
    <property type="project" value="TreeGrafter"/>
</dbReference>
<evidence type="ECO:0000313" key="10">
    <source>
        <dbReference type="EMBL" id="ODM91511.1"/>
    </source>
</evidence>
<comment type="similarity">
    <text evidence="2 9">Belongs to the sideroflexin family.</text>
</comment>
<evidence type="ECO:0000256" key="8">
    <source>
        <dbReference type="ARBA" id="ARBA00023136"/>
    </source>
</evidence>
<dbReference type="STRING" id="48709.A0A1D2MF53"/>
<evidence type="ECO:0000256" key="7">
    <source>
        <dbReference type="ARBA" id="ARBA00023128"/>
    </source>
</evidence>
<keyword evidence="4" id="KW-0812">Transmembrane</keyword>
<keyword evidence="11" id="KW-1185">Reference proteome</keyword>
<keyword evidence="8" id="KW-0472">Membrane</keyword>
<dbReference type="EMBL" id="LJIJ01001527">
    <property type="protein sequence ID" value="ODM91511.1"/>
    <property type="molecule type" value="Genomic_DNA"/>
</dbReference>
<reference evidence="10 11" key="1">
    <citation type="journal article" date="2016" name="Genome Biol. Evol.">
        <title>Gene Family Evolution Reflects Adaptation to Soil Environmental Stressors in the Genome of the Collembolan Orchesella cincta.</title>
        <authorList>
            <person name="Faddeeva-Vakhrusheva A."/>
            <person name="Derks M.F."/>
            <person name="Anvar S.Y."/>
            <person name="Agamennone V."/>
            <person name="Suring W."/>
            <person name="Smit S."/>
            <person name="van Straalen N.M."/>
            <person name="Roelofs D."/>
        </authorList>
    </citation>
    <scope>NUCLEOTIDE SEQUENCE [LARGE SCALE GENOMIC DNA]</scope>
    <source>
        <tissue evidence="10">Mixed pool</tissue>
    </source>
</reference>
<dbReference type="AlphaFoldDB" id="A0A1D2MF53"/>
<dbReference type="OrthoDB" id="6608471at2759"/>
<evidence type="ECO:0000256" key="6">
    <source>
        <dbReference type="ARBA" id="ARBA00022989"/>
    </source>
</evidence>
<keyword evidence="3" id="KW-0813">Transport</keyword>
<sequence>MSFSKGRVNLYEPRWDQSTYWGRLRHFINVTNPLNLLHTREDLEWAKNVVLKYRSGETMSHLSEEELWYAKQMYDSAFHPETQKLIHPLGRMSAQVPVNILIVGGMLSFYKSHHAIMFWQWVNQTSNCFLNYSNRSSGEYISGLQLGISYVLGCGGAMAVSSTLKQTLTQTGKSFPLLSRFIPFAGLAAASCVNVSLMRIQELVQGVAVTDSKGNRIGLSATAGSLAVGQVIVTRVVNSAPALLITPVIMHRLETILPSLLRYPILRFPKQLVVIGVILGISTPMTCAIFPRKEAIPVTSLEKEIQEKAKKAPGSPTVLYYNKGL</sequence>
<dbReference type="GO" id="GO:0015075">
    <property type="term" value="F:monoatomic ion transmembrane transporter activity"/>
    <property type="evidence" value="ECO:0007669"/>
    <property type="project" value="InterPro"/>
</dbReference>
<dbReference type="InterPro" id="IPR004686">
    <property type="entry name" value="Mtc"/>
</dbReference>
<dbReference type="PANTHER" id="PTHR11153:SF8">
    <property type="entry name" value="SIDEROFLEXIN-1"/>
    <property type="match status" value="1"/>
</dbReference>
<evidence type="ECO:0000256" key="9">
    <source>
        <dbReference type="RuleBase" id="RU362000"/>
    </source>
</evidence>
<evidence type="ECO:0000256" key="3">
    <source>
        <dbReference type="ARBA" id="ARBA00022448"/>
    </source>
</evidence>
<proteinExistence type="inferred from homology"/>
<keyword evidence="5" id="KW-0029">Amino-acid transport</keyword>